<evidence type="ECO:0000256" key="5">
    <source>
        <dbReference type="NCBIfam" id="TIGR00112"/>
    </source>
</evidence>
<comment type="catalytic activity">
    <reaction evidence="4">
        <text>L-proline + NADP(+) = (S)-1-pyrroline-5-carboxylate + NADPH + 2 H(+)</text>
        <dbReference type="Rhea" id="RHEA:14109"/>
        <dbReference type="ChEBI" id="CHEBI:15378"/>
        <dbReference type="ChEBI" id="CHEBI:17388"/>
        <dbReference type="ChEBI" id="CHEBI:57783"/>
        <dbReference type="ChEBI" id="CHEBI:58349"/>
        <dbReference type="ChEBI" id="CHEBI:60039"/>
        <dbReference type="EC" id="1.5.1.2"/>
    </reaction>
</comment>
<evidence type="ECO:0000259" key="7">
    <source>
        <dbReference type="Pfam" id="PF03807"/>
    </source>
</evidence>
<dbReference type="InterPro" id="IPR000304">
    <property type="entry name" value="Pyrroline-COOH_reductase"/>
</dbReference>
<comment type="pathway">
    <text evidence="4">Amino-acid biosynthesis; L-proline biosynthesis; L-proline from L-glutamate 5-semialdehyde: step 1/1.</text>
</comment>
<keyword evidence="2 4" id="KW-0521">NADP</keyword>
<dbReference type="PIRSF" id="PIRSF000193">
    <property type="entry name" value="Pyrrol-5-carb_rd"/>
    <property type="match status" value="1"/>
</dbReference>
<keyword evidence="4" id="KW-0028">Amino-acid biosynthesis</keyword>
<dbReference type="HAMAP" id="MF_01925">
    <property type="entry name" value="P5C_reductase"/>
    <property type="match status" value="1"/>
</dbReference>
<dbReference type="AlphaFoldDB" id="A0A917DTW9"/>
<name>A0A917DTW9_9SPHN</name>
<dbReference type="InterPro" id="IPR028939">
    <property type="entry name" value="P5C_Rdtase_cat_N"/>
</dbReference>
<evidence type="ECO:0000256" key="2">
    <source>
        <dbReference type="ARBA" id="ARBA00022857"/>
    </source>
</evidence>
<sequence length="284" mass="29747">MNTEITGSDRIAQSNGRVLLVGCGNMGFAMLRGWIEKGIPANRIDVVEPNDDLRKRAASTGASVHASAEDMTGGEAPAMAIMAVKPQVMAKVLESYRGFATRGTTFVSVAAGTLIETIEKALGGKPSVIRCMPNTPAFIGEGMMVCVANEKVEDADKAQCETLLSAGGKVAFVEEESMMDAVTGVSGSGPAYVFHFIESLSAAGAAAGLPPELSEELAIQTVYGAAKLAREADEDPTQLRKNVTSPNGTTAAGLSVMMTDDRLRTMIEEVVNAAADRSRELAKD</sequence>
<dbReference type="EMBL" id="BMIP01000003">
    <property type="protein sequence ID" value="GGD70017.1"/>
    <property type="molecule type" value="Genomic_DNA"/>
</dbReference>
<comment type="similarity">
    <text evidence="1 4">Belongs to the pyrroline-5-carboxylate reductase family.</text>
</comment>
<dbReference type="InterPro" id="IPR008927">
    <property type="entry name" value="6-PGluconate_DH-like_C_sf"/>
</dbReference>
<dbReference type="FunFam" id="1.10.3730.10:FF:000001">
    <property type="entry name" value="Pyrroline-5-carboxylate reductase"/>
    <property type="match status" value="1"/>
</dbReference>
<evidence type="ECO:0000313" key="10">
    <source>
        <dbReference type="Proteomes" id="UP000612349"/>
    </source>
</evidence>
<comment type="caution">
    <text evidence="9">The sequence shown here is derived from an EMBL/GenBank/DDBJ whole genome shotgun (WGS) entry which is preliminary data.</text>
</comment>
<protein>
    <recommendedName>
        <fullName evidence="4 5">Pyrroline-5-carboxylate reductase</fullName>
        <shortName evidence="4">P5C reductase</shortName>
        <shortName evidence="4">P5CR</shortName>
        <ecNumber evidence="4 5">1.5.1.2</ecNumber>
    </recommendedName>
    <alternativeName>
        <fullName evidence="4">PCA reductase</fullName>
    </alternativeName>
</protein>
<dbReference type="GO" id="GO:0004735">
    <property type="term" value="F:pyrroline-5-carboxylate reductase activity"/>
    <property type="evidence" value="ECO:0007669"/>
    <property type="project" value="UniProtKB-UniRule"/>
</dbReference>
<evidence type="ECO:0000259" key="8">
    <source>
        <dbReference type="Pfam" id="PF14748"/>
    </source>
</evidence>
<feature type="binding site" evidence="6">
    <location>
        <begin position="83"/>
        <end position="86"/>
    </location>
    <ligand>
        <name>NADP(+)</name>
        <dbReference type="ChEBI" id="CHEBI:58349"/>
    </ligand>
</feature>
<comment type="subcellular location">
    <subcellularLocation>
        <location evidence="4">Cytoplasm</location>
    </subcellularLocation>
</comment>
<dbReference type="NCBIfam" id="TIGR00112">
    <property type="entry name" value="proC"/>
    <property type="match status" value="1"/>
</dbReference>
<comment type="function">
    <text evidence="4">Catalyzes the reduction of 1-pyrroline-5-carboxylate (PCA) to L-proline.</text>
</comment>
<keyword evidence="4" id="KW-0641">Proline biosynthesis</keyword>
<feature type="domain" description="Pyrroline-5-carboxylate reductase catalytic N-terminal" evidence="7">
    <location>
        <begin position="19"/>
        <end position="112"/>
    </location>
</feature>
<dbReference type="EC" id="1.5.1.2" evidence="4 5"/>
<evidence type="ECO:0000313" key="9">
    <source>
        <dbReference type="EMBL" id="GGD70017.1"/>
    </source>
</evidence>
<dbReference type="RefSeq" id="WP_066777794.1">
    <property type="nucleotide sequence ID" value="NZ_BMIP01000003.1"/>
</dbReference>
<evidence type="ECO:0000256" key="1">
    <source>
        <dbReference type="ARBA" id="ARBA00005525"/>
    </source>
</evidence>
<dbReference type="Proteomes" id="UP000612349">
    <property type="component" value="Unassembled WGS sequence"/>
</dbReference>
<keyword evidence="10" id="KW-1185">Reference proteome</keyword>
<evidence type="ECO:0000256" key="6">
    <source>
        <dbReference type="PIRSR" id="PIRSR000193-1"/>
    </source>
</evidence>
<proteinExistence type="inferred from homology"/>
<dbReference type="OrthoDB" id="9805754at2"/>
<dbReference type="PANTHER" id="PTHR11645:SF0">
    <property type="entry name" value="PYRROLINE-5-CARBOXYLATE REDUCTASE 3"/>
    <property type="match status" value="1"/>
</dbReference>
<keyword evidence="3 4" id="KW-0560">Oxidoreductase</keyword>
<dbReference type="Pfam" id="PF03807">
    <property type="entry name" value="F420_oxidored"/>
    <property type="match status" value="1"/>
</dbReference>
<dbReference type="InterPro" id="IPR036291">
    <property type="entry name" value="NAD(P)-bd_dom_sf"/>
</dbReference>
<dbReference type="SUPFAM" id="SSF48179">
    <property type="entry name" value="6-phosphogluconate dehydrogenase C-terminal domain-like"/>
    <property type="match status" value="1"/>
</dbReference>
<comment type="catalytic activity">
    <reaction evidence="4">
        <text>L-proline + NAD(+) = (S)-1-pyrroline-5-carboxylate + NADH + 2 H(+)</text>
        <dbReference type="Rhea" id="RHEA:14105"/>
        <dbReference type="ChEBI" id="CHEBI:15378"/>
        <dbReference type="ChEBI" id="CHEBI:17388"/>
        <dbReference type="ChEBI" id="CHEBI:57540"/>
        <dbReference type="ChEBI" id="CHEBI:57945"/>
        <dbReference type="ChEBI" id="CHEBI:60039"/>
        <dbReference type="EC" id="1.5.1.2"/>
    </reaction>
</comment>
<dbReference type="Pfam" id="PF14748">
    <property type="entry name" value="P5CR_dimer"/>
    <property type="match status" value="1"/>
</dbReference>
<dbReference type="Gene3D" id="1.10.3730.10">
    <property type="entry name" value="ProC C-terminal domain-like"/>
    <property type="match status" value="1"/>
</dbReference>
<evidence type="ECO:0000256" key="4">
    <source>
        <dbReference type="HAMAP-Rule" id="MF_01925"/>
    </source>
</evidence>
<dbReference type="GO" id="GO:0055129">
    <property type="term" value="P:L-proline biosynthetic process"/>
    <property type="evidence" value="ECO:0007669"/>
    <property type="project" value="UniProtKB-UniRule"/>
</dbReference>
<dbReference type="SUPFAM" id="SSF51735">
    <property type="entry name" value="NAD(P)-binding Rossmann-fold domains"/>
    <property type="match status" value="1"/>
</dbReference>
<dbReference type="Gene3D" id="3.40.50.720">
    <property type="entry name" value="NAD(P)-binding Rossmann-like Domain"/>
    <property type="match status" value="1"/>
</dbReference>
<accession>A0A917DTW9</accession>
<reference evidence="9" key="1">
    <citation type="journal article" date="2014" name="Int. J. Syst. Evol. Microbiol.">
        <title>Complete genome sequence of Corynebacterium casei LMG S-19264T (=DSM 44701T), isolated from a smear-ripened cheese.</title>
        <authorList>
            <consortium name="US DOE Joint Genome Institute (JGI-PGF)"/>
            <person name="Walter F."/>
            <person name="Albersmeier A."/>
            <person name="Kalinowski J."/>
            <person name="Ruckert C."/>
        </authorList>
    </citation>
    <scope>NUCLEOTIDE SEQUENCE</scope>
    <source>
        <strain evidence="9">CGMCC 1.15360</strain>
    </source>
</reference>
<dbReference type="PANTHER" id="PTHR11645">
    <property type="entry name" value="PYRROLINE-5-CARBOXYLATE REDUCTASE"/>
    <property type="match status" value="1"/>
</dbReference>
<dbReference type="InterPro" id="IPR029036">
    <property type="entry name" value="P5CR_dimer"/>
</dbReference>
<gene>
    <name evidence="4 9" type="primary">proC</name>
    <name evidence="9" type="ORF">GCM10010990_19440</name>
</gene>
<evidence type="ECO:0000256" key="3">
    <source>
        <dbReference type="ARBA" id="ARBA00023002"/>
    </source>
</evidence>
<reference evidence="9" key="2">
    <citation type="submission" date="2020-09" db="EMBL/GenBank/DDBJ databases">
        <authorList>
            <person name="Sun Q."/>
            <person name="Zhou Y."/>
        </authorList>
    </citation>
    <scope>NUCLEOTIDE SEQUENCE</scope>
    <source>
        <strain evidence="9">CGMCC 1.15360</strain>
    </source>
</reference>
<feature type="domain" description="Pyrroline-5-carboxylate reductase dimerisation" evidence="8">
    <location>
        <begin position="176"/>
        <end position="281"/>
    </location>
</feature>
<dbReference type="GO" id="GO:0005737">
    <property type="term" value="C:cytoplasm"/>
    <property type="evidence" value="ECO:0007669"/>
    <property type="project" value="UniProtKB-SubCell"/>
</dbReference>
<keyword evidence="4" id="KW-0963">Cytoplasm</keyword>
<organism evidence="9 10">
    <name type="scientific">Croceicoccus mobilis</name>
    <dbReference type="NCBI Taxonomy" id="1703339"/>
    <lineage>
        <taxon>Bacteria</taxon>
        <taxon>Pseudomonadati</taxon>
        <taxon>Pseudomonadota</taxon>
        <taxon>Alphaproteobacteria</taxon>
        <taxon>Sphingomonadales</taxon>
        <taxon>Erythrobacteraceae</taxon>
        <taxon>Croceicoccus</taxon>
    </lineage>
</organism>